<keyword evidence="7" id="KW-1185">Reference proteome</keyword>
<evidence type="ECO:0000259" key="5">
    <source>
        <dbReference type="Pfam" id="PF13844"/>
    </source>
</evidence>
<reference evidence="6 7" key="1">
    <citation type="submission" date="2022-03" db="EMBL/GenBank/DDBJ databases">
        <title>Rhizobium SSM4.3 sp. nov., isolated from Sediment (Gouqi Island).</title>
        <authorList>
            <person name="Chen G."/>
        </authorList>
    </citation>
    <scope>NUCLEOTIDE SEQUENCE [LARGE SCALE GENOMIC DNA]</scope>
    <source>
        <strain evidence="6 7">SSM4.3</strain>
        <plasmid evidence="6">unnamed</plasmid>
    </source>
</reference>
<feature type="domain" description="O-GlcNAc transferase C-terminal" evidence="5">
    <location>
        <begin position="251"/>
        <end position="404"/>
    </location>
</feature>
<dbReference type="PANTHER" id="PTHR44998:SF1">
    <property type="entry name" value="UDP-N-ACETYLGLUCOSAMINE--PEPTIDE N-ACETYLGLUCOSAMINYLTRANSFERASE 110 KDA SUBUNIT"/>
    <property type="match status" value="1"/>
</dbReference>
<keyword evidence="6" id="KW-0614">Plasmid</keyword>
<comment type="pathway">
    <text evidence="1">Protein modification; protein glycosylation.</text>
</comment>
<organism evidence="6 7">
    <name type="scientific">Peteryoungia algae</name>
    <dbReference type="NCBI Taxonomy" id="2919917"/>
    <lineage>
        <taxon>Bacteria</taxon>
        <taxon>Pseudomonadati</taxon>
        <taxon>Pseudomonadota</taxon>
        <taxon>Alphaproteobacteria</taxon>
        <taxon>Hyphomicrobiales</taxon>
        <taxon>Rhizobiaceae</taxon>
        <taxon>Peteryoungia</taxon>
    </lineage>
</organism>
<dbReference type="Gene3D" id="1.25.40.10">
    <property type="entry name" value="Tetratricopeptide repeat domain"/>
    <property type="match status" value="2"/>
</dbReference>
<proteinExistence type="predicted"/>
<dbReference type="Proteomes" id="UP001522662">
    <property type="component" value="Unassembled WGS sequence"/>
</dbReference>
<dbReference type="InterPro" id="IPR029489">
    <property type="entry name" value="OGT/SEC/SPY_C"/>
</dbReference>
<dbReference type="Pfam" id="PF13844">
    <property type="entry name" value="Glyco_transf_41"/>
    <property type="match status" value="2"/>
</dbReference>
<evidence type="ECO:0000256" key="4">
    <source>
        <dbReference type="ARBA" id="ARBA00022803"/>
    </source>
</evidence>
<dbReference type="SUPFAM" id="SSF53756">
    <property type="entry name" value="UDP-Glycosyltransferase/glycogen phosphorylase"/>
    <property type="match status" value="1"/>
</dbReference>
<protein>
    <submittedName>
        <fullName evidence="6">Glycosyl transferase</fullName>
    </submittedName>
</protein>
<evidence type="ECO:0000313" key="7">
    <source>
        <dbReference type="Proteomes" id="UP001522662"/>
    </source>
</evidence>
<dbReference type="PANTHER" id="PTHR44998">
    <property type="match status" value="1"/>
</dbReference>
<dbReference type="Gene3D" id="3.40.50.11380">
    <property type="match status" value="1"/>
</dbReference>
<dbReference type="InterPro" id="IPR011990">
    <property type="entry name" value="TPR-like_helical_dom_sf"/>
</dbReference>
<dbReference type="Gene3D" id="3.40.50.2000">
    <property type="entry name" value="Glycogen Phosphorylase B"/>
    <property type="match status" value="1"/>
</dbReference>
<dbReference type="EMBL" id="JALAYX010000002">
    <property type="protein sequence ID" value="MCJ8238434.1"/>
    <property type="molecule type" value="Genomic_DNA"/>
</dbReference>
<evidence type="ECO:0000256" key="3">
    <source>
        <dbReference type="ARBA" id="ARBA00022737"/>
    </source>
</evidence>
<keyword evidence="2 6" id="KW-0808">Transferase</keyword>
<dbReference type="SUPFAM" id="SSF48452">
    <property type="entry name" value="TPR-like"/>
    <property type="match status" value="1"/>
</dbReference>
<evidence type="ECO:0000256" key="2">
    <source>
        <dbReference type="ARBA" id="ARBA00022679"/>
    </source>
</evidence>
<feature type="domain" description="O-GlcNAc transferase C-terminal" evidence="5">
    <location>
        <begin position="420"/>
        <end position="599"/>
    </location>
</feature>
<evidence type="ECO:0000313" key="6">
    <source>
        <dbReference type="EMBL" id="MCJ8238434.1"/>
    </source>
</evidence>
<geneLocation type="plasmid" evidence="6">
    <name>unnamed</name>
</geneLocation>
<name>A0ABT0CZ26_9HYPH</name>
<gene>
    <name evidence="6" type="ORF">MKJ03_08845</name>
</gene>
<keyword evidence="4" id="KW-0802">TPR repeat</keyword>
<sequence>MVIHTAFAPEQNAQLSAATDKARRQKLSLLEVLQLAEQWGAAGQAALSAELYKTWTAFNDQSPLLHLAFFNYSVILKQLGDTPGAINALKAALKASPLMGQAHINLGRTYEDCGLGAQAIQQWRNYVDATAEITPDKSVHRLMALQHIGRVMEGAGLLEEAETALWQAIELRPDKPEAGQHWISVRQHQCRWPVVQGSEFVTKRQMLDSISPLPLACYADDPLFQMAKAYRYYKMLAGRPEPAHLNKPEPRKKTGTDQRLRIGYVSSDLRDHAVGFALSEVLELHDKSSVEVYAYYIGEARSNDATQTRMKAVIDVWRDVTAMSDFEAARQIMADEIDVLIDVNGYTKLARTKIFSYRPAPVIVNFCGYPGTMASPVHQYIISDEQIIPPGNEIYYTEKVLHIPCDQPVDRKRVIGPRPTRADVGLPEDAFVFACFNGMQKITAAVFTRWMAILTATPGSVLWLLGGSDTVNQRLRDLATSAGVDAARLYFASKVPNPNHLARIAIADLFLDTFPYGAHSTASDALTMGLPVLTIPGKTFASRFCSSIVKSAGIPELICATPDDYVRKAITLAKDKAALGQIRASLQAQRDTCALRDIPRLVRRLEELYWQMQDERERGETPVPDLSNMDMYYEIGAEVMLAEVEFEDEAAYRKRYRDRIADWHAFHPVPSDTRLWQSQDA</sequence>
<dbReference type="RefSeq" id="WP_245136296.1">
    <property type="nucleotide sequence ID" value="NZ_CP128477.1"/>
</dbReference>
<dbReference type="GO" id="GO:0016740">
    <property type="term" value="F:transferase activity"/>
    <property type="evidence" value="ECO:0007669"/>
    <property type="project" value="UniProtKB-KW"/>
</dbReference>
<accession>A0ABT0CZ26</accession>
<comment type="caution">
    <text evidence="6">The sequence shown here is derived from an EMBL/GenBank/DDBJ whole genome shotgun (WGS) entry which is preliminary data.</text>
</comment>
<keyword evidence="3" id="KW-0677">Repeat</keyword>
<evidence type="ECO:0000256" key="1">
    <source>
        <dbReference type="ARBA" id="ARBA00004922"/>
    </source>
</evidence>